<dbReference type="PANTHER" id="PTHR48099:SF12">
    <property type="entry name" value="MONOFUNCTIONAL C1-TETRAHYDROFOLATE SYNTHASE, MITOCHONDRIAL"/>
    <property type="match status" value="1"/>
</dbReference>
<reference evidence="6" key="1">
    <citation type="journal article" date="2023" name="Science">
        <title>Genome structures resolve the early diversification of teleost fishes.</title>
        <authorList>
            <person name="Parey E."/>
            <person name="Louis A."/>
            <person name="Montfort J."/>
            <person name="Bouchez O."/>
            <person name="Roques C."/>
            <person name="Iampietro C."/>
            <person name="Lluch J."/>
            <person name="Castinel A."/>
            <person name="Donnadieu C."/>
            <person name="Desvignes T."/>
            <person name="Floi Bucao C."/>
            <person name="Jouanno E."/>
            <person name="Wen M."/>
            <person name="Mejri S."/>
            <person name="Dirks R."/>
            <person name="Jansen H."/>
            <person name="Henkel C."/>
            <person name="Chen W.J."/>
            <person name="Zahm M."/>
            <person name="Cabau C."/>
            <person name="Klopp C."/>
            <person name="Thompson A.W."/>
            <person name="Robinson-Rechavi M."/>
            <person name="Braasch I."/>
            <person name="Lecointre G."/>
            <person name="Bobe J."/>
            <person name="Postlethwait J.H."/>
            <person name="Berthelot C."/>
            <person name="Roest Crollius H."/>
            <person name="Guiguen Y."/>
        </authorList>
    </citation>
    <scope>NUCLEOTIDE SEQUENCE</scope>
    <source>
        <strain evidence="6">Concon-B</strain>
    </source>
</reference>
<gene>
    <name evidence="6" type="ORF">COCON_G00098700</name>
</gene>
<dbReference type="Proteomes" id="UP001152803">
    <property type="component" value="Unassembled WGS sequence"/>
</dbReference>
<dbReference type="InterPro" id="IPR000559">
    <property type="entry name" value="Formate_THF_ligase"/>
</dbReference>
<name>A0A9Q1DMG6_CONCO</name>
<dbReference type="EMBL" id="JAFJMO010000006">
    <property type="protein sequence ID" value="KAJ8275245.1"/>
    <property type="molecule type" value="Genomic_DNA"/>
</dbReference>
<keyword evidence="7" id="KW-1185">Reference proteome</keyword>
<evidence type="ECO:0000256" key="2">
    <source>
        <dbReference type="ARBA" id="ARBA00022598"/>
    </source>
</evidence>
<dbReference type="GO" id="GO:0005829">
    <property type="term" value="C:cytosol"/>
    <property type="evidence" value="ECO:0007669"/>
    <property type="project" value="TreeGrafter"/>
</dbReference>
<accession>A0A9Q1DMG6</accession>
<evidence type="ECO:0000259" key="5">
    <source>
        <dbReference type="Pfam" id="PF00763"/>
    </source>
</evidence>
<organism evidence="6 7">
    <name type="scientific">Conger conger</name>
    <name type="common">Conger eel</name>
    <name type="synonym">Muraena conger</name>
    <dbReference type="NCBI Taxonomy" id="82655"/>
    <lineage>
        <taxon>Eukaryota</taxon>
        <taxon>Metazoa</taxon>
        <taxon>Chordata</taxon>
        <taxon>Craniata</taxon>
        <taxon>Vertebrata</taxon>
        <taxon>Euteleostomi</taxon>
        <taxon>Actinopterygii</taxon>
        <taxon>Neopterygii</taxon>
        <taxon>Teleostei</taxon>
        <taxon>Anguilliformes</taxon>
        <taxon>Congridae</taxon>
        <taxon>Conger</taxon>
    </lineage>
</organism>
<comment type="caution">
    <text evidence="6">The sequence shown here is derived from an EMBL/GenBank/DDBJ whole genome shotgun (WGS) entry which is preliminary data.</text>
</comment>
<dbReference type="Pfam" id="PF00763">
    <property type="entry name" value="THF_DHG_CYH"/>
    <property type="match status" value="1"/>
</dbReference>
<dbReference type="AlphaFoldDB" id="A0A9Q1DMG6"/>
<evidence type="ECO:0000256" key="1">
    <source>
        <dbReference type="ARBA" id="ARBA00022563"/>
    </source>
</evidence>
<evidence type="ECO:0000313" key="6">
    <source>
        <dbReference type="EMBL" id="KAJ8275245.1"/>
    </source>
</evidence>
<keyword evidence="1" id="KW-0554">One-carbon metabolism</keyword>
<dbReference type="GO" id="GO:0005524">
    <property type="term" value="F:ATP binding"/>
    <property type="evidence" value="ECO:0007669"/>
    <property type="project" value="UniProtKB-KW"/>
</dbReference>
<sequence>MMGGFWVGYHGDAPPQNVVASSCRWMQEQQYRQWTLRCLKLQPLAPVPSDIEISRSQVPKAVALLAGELGVLPEELEPYGHAKAKVRLSLLDRLAAQPDGKYVLVAGVFASKERSVPVGSSDLFARAGSSSSGAGSSGAAVKFGKLSEQAAASSYDISLRELIQRSRDDIASLQKRYPTVKPVLAIIQAGEDDALLEVNKKMAGKIGLDVIQISLPMECTEDEIIEEVLKLNEDCKVHGVALHLPQASLTRLV</sequence>
<dbReference type="InterPro" id="IPR020630">
    <property type="entry name" value="THF_DH/CycHdrlase_cat_dom"/>
</dbReference>
<keyword evidence="3" id="KW-0547">Nucleotide-binding</keyword>
<dbReference type="Pfam" id="PF01268">
    <property type="entry name" value="FTHFS"/>
    <property type="match status" value="1"/>
</dbReference>
<dbReference type="SUPFAM" id="SSF52540">
    <property type="entry name" value="P-loop containing nucleoside triphosphate hydrolases"/>
    <property type="match status" value="1"/>
</dbReference>
<dbReference type="PANTHER" id="PTHR48099">
    <property type="entry name" value="C-1-TETRAHYDROFOLATE SYNTHASE, CYTOPLASMIC-RELATED"/>
    <property type="match status" value="1"/>
</dbReference>
<dbReference type="InterPro" id="IPR046346">
    <property type="entry name" value="Aminoacid_DH-like_N_sf"/>
</dbReference>
<feature type="domain" description="Tetrahydrofolate dehydrogenase/cyclohydrolase catalytic" evidence="5">
    <location>
        <begin position="164"/>
        <end position="246"/>
    </location>
</feature>
<dbReference type="GO" id="GO:0004488">
    <property type="term" value="F:methylenetetrahydrofolate dehydrogenase (NADP+) activity"/>
    <property type="evidence" value="ECO:0007669"/>
    <property type="project" value="InterPro"/>
</dbReference>
<dbReference type="OrthoDB" id="5126881at2759"/>
<keyword evidence="2" id="KW-0436">Ligase</keyword>
<dbReference type="GO" id="GO:0035999">
    <property type="term" value="P:tetrahydrofolate interconversion"/>
    <property type="evidence" value="ECO:0007669"/>
    <property type="project" value="TreeGrafter"/>
</dbReference>
<dbReference type="GO" id="GO:0004329">
    <property type="term" value="F:formate-tetrahydrofolate ligase activity"/>
    <property type="evidence" value="ECO:0007669"/>
    <property type="project" value="InterPro"/>
</dbReference>
<dbReference type="SUPFAM" id="SSF53223">
    <property type="entry name" value="Aminoacid dehydrogenase-like, N-terminal domain"/>
    <property type="match status" value="1"/>
</dbReference>
<evidence type="ECO:0000256" key="3">
    <source>
        <dbReference type="ARBA" id="ARBA00022741"/>
    </source>
</evidence>
<dbReference type="Gene3D" id="3.40.50.300">
    <property type="entry name" value="P-loop containing nucleotide triphosphate hydrolases"/>
    <property type="match status" value="1"/>
</dbReference>
<proteinExistence type="predicted"/>
<keyword evidence="4" id="KW-0067">ATP-binding</keyword>
<dbReference type="Gene3D" id="3.40.50.10860">
    <property type="entry name" value="Leucine Dehydrogenase, chain A, domain 1"/>
    <property type="match status" value="1"/>
</dbReference>
<dbReference type="GO" id="GO:0004477">
    <property type="term" value="F:methenyltetrahydrofolate cyclohydrolase activity"/>
    <property type="evidence" value="ECO:0007669"/>
    <property type="project" value="TreeGrafter"/>
</dbReference>
<dbReference type="InterPro" id="IPR027417">
    <property type="entry name" value="P-loop_NTPase"/>
</dbReference>
<protein>
    <recommendedName>
        <fullName evidence="5">Tetrahydrofolate dehydrogenase/cyclohydrolase catalytic domain-containing protein</fullName>
    </recommendedName>
</protein>
<evidence type="ECO:0000313" key="7">
    <source>
        <dbReference type="Proteomes" id="UP001152803"/>
    </source>
</evidence>
<evidence type="ECO:0000256" key="4">
    <source>
        <dbReference type="ARBA" id="ARBA00022840"/>
    </source>
</evidence>